<dbReference type="Pfam" id="PF00334">
    <property type="entry name" value="NDK"/>
    <property type="match status" value="2"/>
</dbReference>
<evidence type="ECO:0000313" key="9">
    <source>
        <dbReference type="Proteomes" id="UP000449092"/>
    </source>
</evidence>
<evidence type="ECO:0000256" key="5">
    <source>
        <dbReference type="ARBA" id="ARBA00022777"/>
    </source>
</evidence>
<dbReference type="SMART" id="SM00562">
    <property type="entry name" value="NDK"/>
    <property type="match status" value="1"/>
</dbReference>
<protein>
    <recommendedName>
        <fullName evidence="3">nucleoside-diphosphate kinase</fullName>
        <ecNumber evidence="3">2.7.4.6</ecNumber>
    </recommendedName>
</protein>
<dbReference type="GO" id="GO:0004550">
    <property type="term" value="F:nucleoside diphosphate kinase activity"/>
    <property type="evidence" value="ECO:0007669"/>
    <property type="project" value="UniProtKB-EC"/>
</dbReference>
<dbReference type="InterPro" id="IPR036850">
    <property type="entry name" value="NDK-like_dom_sf"/>
</dbReference>
<dbReference type="PANTHER" id="PTHR11349">
    <property type="entry name" value="NUCLEOSIDE DIPHOSPHATE KINASE"/>
    <property type="match status" value="1"/>
</dbReference>
<proteinExistence type="inferred from homology"/>
<keyword evidence="4 8" id="KW-0808">Transferase</keyword>
<dbReference type="CDD" id="cd04413">
    <property type="entry name" value="NDPk_I"/>
    <property type="match status" value="1"/>
</dbReference>
<evidence type="ECO:0000256" key="6">
    <source>
        <dbReference type="PROSITE-ProRule" id="PRU00706"/>
    </source>
</evidence>
<sequence length="204" mass="22989">MEKKHHYKEEKTFVMIKPDGVQRSLVGDIVHRFENVGLKLVAIKMLLPTQDEVEKHYTVNPEWKRNVGEKSIEGYRKNGVTPPSEDPEEVGNIVLGYLSDYLASGPVVAMVWQGGHAVHLVRKLIGSTEPLSSDVGTIRGDYVMDSYEMADGDGRAVRNLIHASGSYEEARAEIAHWFSENEIIRYHIINEKILYDVAIDGVLE</sequence>
<dbReference type="EMBL" id="VXOY01000009">
    <property type="protein sequence ID" value="MYE38056.1"/>
    <property type="molecule type" value="Genomic_DNA"/>
</dbReference>
<evidence type="ECO:0000256" key="4">
    <source>
        <dbReference type="ARBA" id="ARBA00022679"/>
    </source>
</evidence>
<dbReference type="AlphaFoldDB" id="A0A845DIN2"/>
<evidence type="ECO:0000256" key="2">
    <source>
        <dbReference type="ARBA" id="ARBA00008142"/>
    </source>
</evidence>
<accession>A0A845DIN2</accession>
<dbReference type="Gene3D" id="3.30.70.141">
    <property type="entry name" value="Nucleoside diphosphate kinase-like domain"/>
    <property type="match status" value="1"/>
</dbReference>
<dbReference type="SUPFAM" id="SSF54919">
    <property type="entry name" value="Nucleoside diphosphate kinase, NDK"/>
    <property type="match status" value="1"/>
</dbReference>
<evidence type="ECO:0000259" key="7">
    <source>
        <dbReference type="SMART" id="SM00562"/>
    </source>
</evidence>
<dbReference type="Proteomes" id="UP000449092">
    <property type="component" value="Unassembled WGS sequence"/>
</dbReference>
<dbReference type="EC" id="2.7.4.6" evidence="3"/>
<comment type="caution">
    <text evidence="6">Lacks conserved residue(s) required for the propagation of feature annotation.</text>
</comment>
<evidence type="ECO:0000256" key="1">
    <source>
        <dbReference type="ARBA" id="ARBA00001946"/>
    </source>
</evidence>
<name>A0A845DIN2_9BACT</name>
<organism evidence="8 9">
    <name type="scientific">Candidatus Spechtbacteria bacterium SB0662_bin_43</name>
    <dbReference type="NCBI Taxonomy" id="2604897"/>
    <lineage>
        <taxon>Bacteria</taxon>
        <taxon>Candidatus Spechtiibacteriota</taxon>
    </lineage>
</organism>
<keyword evidence="5 8" id="KW-0418">Kinase</keyword>
<evidence type="ECO:0000313" key="8">
    <source>
        <dbReference type="EMBL" id="MYE38056.1"/>
    </source>
</evidence>
<comment type="caution">
    <text evidence="8">The sequence shown here is derived from an EMBL/GenBank/DDBJ whole genome shotgun (WGS) entry which is preliminary data.</text>
</comment>
<reference evidence="8 9" key="1">
    <citation type="submission" date="2019-09" db="EMBL/GenBank/DDBJ databases">
        <title>Characterisation of the sponge microbiome using genome-centric metagenomics.</title>
        <authorList>
            <person name="Engelberts J.P."/>
            <person name="Robbins S.J."/>
            <person name="De Goeij J.M."/>
            <person name="Aranda M."/>
            <person name="Bell S.C."/>
            <person name="Webster N.S."/>
        </authorList>
    </citation>
    <scope>NUCLEOTIDE SEQUENCE [LARGE SCALE GENOMIC DNA]</scope>
    <source>
        <strain evidence="8">SB0662_bin_43</strain>
    </source>
</reference>
<dbReference type="InterPro" id="IPR034907">
    <property type="entry name" value="NDK-like_dom"/>
</dbReference>
<feature type="domain" description="Nucleoside diphosphate kinase-like" evidence="7">
    <location>
        <begin position="9"/>
        <end position="185"/>
    </location>
</feature>
<dbReference type="PROSITE" id="PS51374">
    <property type="entry name" value="NDPK_LIKE"/>
    <property type="match status" value="1"/>
</dbReference>
<gene>
    <name evidence="8" type="ORF">F4X82_00865</name>
</gene>
<comment type="similarity">
    <text evidence="2 6">Belongs to the NDK family.</text>
</comment>
<evidence type="ECO:0000256" key="3">
    <source>
        <dbReference type="ARBA" id="ARBA00012966"/>
    </source>
</evidence>
<comment type="cofactor">
    <cofactor evidence="1">
        <name>Mg(2+)</name>
        <dbReference type="ChEBI" id="CHEBI:18420"/>
    </cofactor>
</comment>